<evidence type="ECO:0000256" key="2">
    <source>
        <dbReference type="ARBA" id="ARBA00001920"/>
    </source>
</evidence>
<dbReference type="FunFam" id="3.40.50.970:FF:000024">
    <property type="entry name" value="Pyruvate decarboxylase isozyme"/>
    <property type="match status" value="1"/>
</dbReference>
<dbReference type="AlphaFoldDB" id="A0A1R3RM86"/>
<protein>
    <recommendedName>
        <fullName evidence="6">Pyruvate decarboxylase</fullName>
        <ecNumber evidence="5">4.1.1.1</ecNumber>
    </recommendedName>
</protein>
<keyword evidence="9 12" id="KW-0460">Magnesium</keyword>
<dbReference type="OMA" id="SESHEQY"/>
<evidence type="ECO:0000259" key="16">
    <source>
        <dbReference type="Pfam" id="PF02775"/>
    </source>
</evidence>
<dbReference type="Pfam" id="PF00205">
    <property type="entry name" value="TPP_enzyme_M"/>
    <property type="match status" value="1"/>
</dbReference>
<comment type="similarity">
    <text evidence="4 13">Belongs to the TPP enzyme family.</text>
</comment>
<dbReference type="CDD" id="cd07038">
    <property type="entry name" value="TPP_PYR_PDC_IPDC_like"/>
    <property type="match status" value="1"/>
</dbReference>
<evidence type="ECO:0000259" key="15">
    <source>
        <dbReference type="Pfam" id="PF00205"/>
    </source>
</evidence>
<evidence type="ECO:0000256" key="12">
    <source>
        <dbReference type="PIRSR" id="PIRSR036565-2"/>
    </source>
</evidence>
<evidence type="ECO:0000256" key="3">
    <source>
        <dbReference type="ARBA" id="ARBA00001964"/>
    </source>
</evidence>
<evidence type="ECO:0000256" key="4">
    <source>
        <dbReference type="ARBA" id="ARBA00007812"/>
    </source>
</evidence>
<evidence type="ECO:0000256" key="9">
    <source>
        <dbReference type="ARBA" id="ARBA00022842"/>
    </source>
</evidence>
<dbReference type="GO" id="GO:0030976">
    <property type="term" value="F:thiamine pyrophosphate binding"/>
    <property type="evidence" value="ECO:0007669"/>
    <property type="project" value="InterPro"/>
</dbReference>
<dbReference type="GO" id="GO:0000949">
    <property type="term" value="P:aromatic amino acid family catabolic process to alcohol via Ehrlich pathway"/>
    <property type="evidence" value="ECO:0007669"/>
    <property type="project" value="TreeGrafter"/>
</dbReference>
<evidence type="ECO:0000259" key="17">
    <source>
        <dbReference type="Pfam" id="PF02776"/>
    </source>
</evidence>
<dbReference type="InterPro" id="IPR012001">
    <property type="entry name" value="Thiamin_PyroP_enz_TPP-bd_dom"/>
</dbReference>
<evidence type="ECO:0000256" key="10">
    <source>
        <dbReference type="ARBA" id="ARBA00023052"/>
    </source>
</evidence>
<evidence type="ECO:0000256" key="5">
    <source>
        <dbReference type="ARBA" id="ARBA00013202"/>
    </source>
</evidence>
<feature type="binding site" evidence="12">
    <location>
        <position position="469"/>
    </location>
    <ligand>
        <name>Mg(2+)</name>
        <dbReference type="ChEBI" id="CHEBI:18420"/>
    </ligand>
</feature>
<evidence type="ECO:0000313" key="19">
    <source>
        <dbReference type="Proteomes" id="UP000188318"/>
    </source>
</evidence>
<comment type="cofactor">
    <cofactor evidence="2">
        <name>a metal cation</name>
        <dbReference type="ChEBI" id="CHEBI:25213"/>
    </cofactor>
</comment>
<dbReference type="STRING" id="602072.A0A1R3RM86"/>
<dbReference type="SUPFAM" id="SSF52518">
    <property type="entry name" value="Thiamin diphosphate-binding fold (THDP-binding)"/>
    <property type="match status" value="2"/>
</dbReference>
<evidence type="ECO:0000256" key="7">
    <source>
        <dbReference type="ARBA" id="ARBA00022723"/>
    </source>
</evidence>
<dbReference type="FunFam" id="3.40.50.1220:FF:000009">
    <property type="entry name" value="Pyruvate decarboxylase 1"/>
    <property type="match status" value="1"/>
</dbReference>
<comment type="catalytic activity">
    <reaction evidence="1">
        <text>a 2-oxocarboxylate + H(+) = an aldehyde + CO2</text>
        <dbReference type="Rhea" id="RHEA:11628"/>
        <dbReference type="ChEBI" id="CHEBI:15378"/>
        <dbReference type="ChEBI" id="CHEBI:16526"/>
        <dbReference type="ChEBI" id="CHEBI:17478"/>
        <dbReference type="ChEBI" id="CHEBI:35179"/>
        <dbReference type="EC" id="4.1.1.1"/>
    </reaction>
</comment>
<name>A0A1R3RM86_ASPC5</name>
<dbReference type="Gene3D" id="3.40.50.970">
    <property type="match status" value="2"/>
</dbReference>
<keyword evidence="19" id="KW-1185">Reference proteome</keyword>
<dbReference type="InterPro" id="IPR011766">
    <property type="entry name" value="TPP_enzyme_TPP-bd"/>
</dbReference>
<dbReference type="Proteomes" id="UP000188318">
    <property type="component" value="Unassembled WGS sequence"/>
</dbReference>
<feature type="binding site" evidence="12">
    <location>
        <position position="467"/>
    </location>
    <ligand>
        <name>Mg(2+)</name>
        <dbReference type="ChEBI" id="CHEBI:18420"/>
    </ligand>
</feature>
<keyword evidence="7 12" id="KW-0479">Metal-binding</keyword>
<reference evidence="19" key="1">
    <citation type="journal article" date="2017" name="Genome Biol.">
        <title>Comparative genomics reveals high biological diversity and specific adaptations in the industrially and medically important fungal genus Aspergillus.</title>
        <authorList>
            <person name="de Vries R.P."/>
            <person name="Riley R."/>
            <person name="Wiebenga A."/>
            <person name="Aguilar-Osorio G."/>
            <person name="Amillis S."/>
            <person name="Uchima C.A."/>
            <person name="Anderluh G."/>
            <person name="Asadollahi M."/>
            <person name="Askin M."/>
            <person name="Barry K."/>
            <person name="Battaglia E."/>
            <person name="Bayram O."/>
            <person name="Benocci T."/>
            <person name="Braus-Stromeyer S.A."/>
            <person name="Caldana C."/>
            <person name="Canovas D."/>
            <person name="Cerqueira G.C."/>
            <person name="Chen F."/>
            <person name="Chen W."/>
            <person name="Choi C."/>
            <person name="Clum A."/>
            <person name="Dos Santos R.A."/>
            <person name="Damasio A.R."/>
            <person name="Diallinas G."/>
            <person name="Emri T."/>
            <person name="Fekete E."/>
            <person name="Flipphi M."/>
            <person name="Freyberg S."/>
            <person name="Gallo A."/>
            <person name="Gournas C."/>
            <person name="Habgood R."/>
            <person name="Hainaut M."/>
            <person name="Harispe M.L."/>
            <person name="Henrissat B."/>
            <person name="Hilden K.S."/>
            <person name="Hope R."/>
            <person name="Hossain A."/>
            <person name="Karabika E."/>
            <person name="Karaffa L."/>
            <person name="Karanyi Z."/>
            <person name="Krasevec N."/>
            <person name="Kuo A."/>
            <person name="Kusch H."/>
            <person name="LaButti K."/>
            <person name="Lagendijk E.L."/>
            <person name="Lapidus A."/>
            <person name="Levasseur A."/>
            <person name="Lindquist E."/>
            <person name="Lipzen A."/>
            <person name="Logrieco A.F."/>
            <person name="MacCabe A."/>
            <person name="Maekelae M.R."/>
            <person name="Malavazi I."/>
            <person name="Melin P."/>
            <person name="Meyer V."/>
            <person name="Mielnichuk N."/>
            <person name="Miskei M."/>
            <person name="Molnar A.P."/>
            <person name="Mule G."/>
            <person name="Ngan C.Y."/>
            <person name="Orejas M."/>
            <person name="Orosz E."/>
            <person name="Ouedraogo J.P."/>
            <person name="Overkamp K.M."/>
            <person name="Park H.-S."/>
            <person name="Perrone G."/>
            <person name="Piumi F."/>
            <person name="Punt P.J."/>
            <person name="Ram A.F."/>
            <person name="Ramon A."/>
            <person name="Rauscher S."/>
            <person name="Record E."/>
            <person name="Riano-Pachon D.M."/>
            <person name="Robert V."/>
            <person name="Roehrig J."/>
            <person name="Ruller R."/>
            <person name="Salamov A."/>
            <person name="Salih N.S."/>
            <person name="Samson R.A."/>
            <person name="Sandor E."/>
            <person name="Sanguinetti M."/>
            <person name="Schuetze T."/>
            <person name="Sepcic K."/>
            <person name="Shelest E."/>
            <person name="Sherlock G."/>
            <person name="Sophianopoulou V."/>
            <person name="Squina F.M."/>
            <person name="Sun H."/>
            <person name="Susca A."/>
            <person name="Todd R.B."/>
            <person name="Tsang A."/>
            <person name="Unkles S.E."/>
            <person name="van de Wiele N."/>
            <person name="van Rossen-Uffink D."/>
            <person name="Oliveira J.V."/>
            <person name="Vesth T.C."/>
            <person name="Visser J."/>
            <person name="Yu J.-H."/>
            <person name="Zhou M."/>
            <person name="Andersen M.R."/>
            <person name="Archer D.B."/>
            <person name="Baker S.E."/>
            <person name="Benoit I."/>
            <person name="Brakhage A.A."/>
            <person name="Braus G.H."/>
            <person name="Fischer R."/>
            <person name="Frisvad J.C."/>
            <person name="Goldman G.H."/>
            <person name="Houbraken J."/>
            <person name="Oakley B."/>
            <person name="Pocsi I."/>
            <person name="Scazzocchio C."/>
            <person name="Seiboth B."/>
            <person name="vanKuyk P.A."/>
            <person name="Wortman J."/>
            <person name="Dyer P.S."/>
            <person name="Grigoriev I.V."/>
        </authorList>
    </citation>
    <scope>NUCLEOTIDE SEQUENCE [LARGE SCALE GENOMIC DNA]</scope>
    <source>
        <strain evidence="19">ITEM 5010</strain>
    </source>
</reference>
<evidence type="ECO:0000313" key="18">
    <source>
        <dbReference type="EMBL" id="OOF95569.1"/>
    </source>
</evidence>
<dbReference type="InterPro" id="IPR029035">
    <property type="entry name" value="DHS-like_NAD/FAD-binding_dom"/>
</dbReference>
<keyword evidence="10 13" id="KW-0786">Thiamine pyrophosphate</keyword>
<evidence type="ECO:0000256" key="6">
    <source>
        <dbReference type="ARBA" id="ARBA00014422"/>
    </source>
</evidence>
<feature type="compositionally biased region" description="Basic and acidic residues" evidence="14">
    <location>
        <begin position="342"/>
        <end position="352"/>
    </location>
</feature>
<dbReference type="Pfam" id="PF02776">
    <property type="entry name" value="TPP_enzyme_N"/>
    <property type="match status" value="1"/>
</dbReference>
<evidence type="ECO:0000256" key="8">
    <source>
        <dbReference type="ARBA" id="ARBA00022793"/>
    </source>
</evidence>
<dbReference type="SUPFAM" id="SSF52467">
    <property type="entry name" value="DHS-like NAD/FAD-binding domain"/>
    <property type="match status" value="1"/>
</dbReference>
<feature type="domain" description="Thiamine pyrophosphate enzyme TPP-binding" evidence="16">
    <location>
        <begin position="387"/>
        <end position="533"/>
    </location>
</feature>
<dbReference type="PANTHER" id="PTHR43452">
    <property type="entry name" value="PYRUVATE DECARBOXYLASE"/>
    <property type="match status" value="1"/>
</dbReference>
<dbReference type="VEuPathDB" id="FungiDB:ASPCADRAFT_147981"/>
<dbReference type="OrthoDB" id="3970464at2759"/>
<gene>
    <name evidence="18" type="ORF">ASPCADRAFT_147981</name>
</gene>
<dbReference type="Gene3D" id="3.40.50.1220">
    <property type="entry name" value="TPP-binding domain"/>
    <property type="match status" value="1"/>
</dbReference>
<dbReference type="EC" id="4.1.1.1" evidence="5"/>
<dbReference type="InterPro" id="IPR012110">
    <property type="entry name" value="PDC/IPDC-like"/>
</dbReference>
<evidence type="ECO:0000256" key="13">
    <source>
        <dbReference type="RuleBase" id="RU362132"/>
    </source>
</evidence>
<dbReference type="InterPro" id="IPR029061">
    <property type="entry name" value="THDP-binding"/>
</dbReference>
<evidence type="ECO:0000256" key="11">
    <source>
        <dbReference type="ARBA" id="ARBA00023239"/>
    </source>
</evidence>
<feature type="domain" description="Thiamine pyrophosphate enzyme central" evidence="15">
    <location>
        <begin position="200"/>
        <end position="314"/>
    </location>
</feature>
<organism evidence="18 19">
    <name type="scientific">Aspergillus carbonarius (strain ITEM 5010)</name>
    <dbReference type="NCBI Taxonomy" id="602072"/>
    <lineage>
        <taxon>Eukaryota</taxon>
        <taxon>Fungi</taxon>
        <taxon>Dikarya</taxon>
        <taxon>Ascomycota</taxon>
        <taxon>Pezizomycotina</taxon>
        <taxon>Eurotiomycetes</taxon>
        <taxon>Eurotiomycetidae</taxon>
        <taxon>Eurotiales</taxon>
        <taxon>Aspergillaceae</taxon>
        <taxon>Aspergillus</taxon>
        <taxon>Aspergillus subgen. Circumdati</taxon>
    </lineage>
</organism>
<keyword evidence="11" id="KW-0456">Lyase</keyword>
<feature type="domain" description="Thiamine pyrophosphate enzyme N-terminal TPP-binding" evidence="17">
    <location>
        <begin position="4"/>
        <end position="114"/>
    </location>
</feature>
<comment type="cofactor">
    <cofactor evidence="12">
        <name>Mg(2+)</name>
        <dbReference type="ChEBI" id="CHEBI:18420"/>
    </cofactor>
    <text evidence="12">Binds 1 Mg(2+) per subunit.</text>
</comment>
<evidence type="ECO:0000256" key="14">
    <source>
        <dbReference type="SAM" id="MobiDB-lite"/>
    </source>
</evidence>
<dbReference type="InterPro" id="IPR012000">
    <property type="entry name" value="Thiamin_PyroP_enz_cen_dom"/>
</dbReference>
<dbReference type="GO" id="GO:0000287">
    <property type="term" value="F:magnesium ion binding"/>
    <property type="evidence" value="ECO:0007669"/>
    <property type="project" value="InterPro"/>
</dbReference>
<dbReference type="PIRSF" id="PIRSF036565">
    <property type="entry name" value="Pyruvt_ip_decrb"/>
    <property type="match status" value="1"/>
</dbReference>
<dbReference type="EMBL" id="KV907500">
    <property type="protein sequence ID" value="OOF95569.1"/>
    <property type="molecule type" value="Genomic_DNA"/>
</dbReference>
<dbReference type="CDD" id="cd02005">
    <property type="entry name" value="TPP_PDC_IPDC"/>
    <property type="match status" value="1"/>
</dbReference>
<dbReference type="PROSITE" id="PS00187">
    <property type="entry name" value="TPP_ENZYMES"/>
    <property type="match status" value="1"/>
</dbReference>
<dbReference type="InterPro" id="IPR047213">
    <property type="entry name" value="TPP_PYR_PDC_IPDC-like"/>
</dbReference>
<feature type="binding site" evidence="12">
    <location>
        <position position="440"/>
    </location>
    <ligand>
        <name>Mg(2+)</name>
        <dbReference type="ChEBI" id="CHEBI:18420"/>
    </ligand>
</feature>
<dbReference type="FunFam" id="3.40.50.970:FF:000019">
    <property type="entry name" value="Pyruvate decarboxylase isozyme"/>
    <property type="match status" value="1"/>
</dbReference>
<sequence>MTTTVGSFLATRLAQLGILRHFVVPGDYNSNLLDQLRQHTELSEITCTNELNCSFAAEGYARARGIAACVVTYGVGALSAFNGIASAYAENLPVILISGAPNTNDREAFHSVHHSLDNGDFDFQLDMARRITCAAVSIRRAADAPRLIDQAVKSARLLRKPAYIEIPVNMAREPCSLAGPPSAVLERRGSDVLGLDAATKKAMEFLRKWESVTILVGPKVRPAGAEKALLELAETMGCAVTVQPAAKSMFPESHPQFAGVYWGGASTLGAEEVVEWSDAVVCVGTIFTDYSTAGWTAVPAAANRITIGLDQVTVPGAEWNDVLMKDFLSQLAAKLPHGPKSLVEEHPRRGSDRIAPLRAHGGSTLTRKEISRQIEDLLTPESTLFVDIGDSWFDAAQMALPPGARVELQMQWAHTGWSIPAAFGYALGAPDRKVMVLVGDGAFQMTAQEVSQMTRYQTAISLFVINNRGYTVDVEIGDGYVNNIKNWDYTTFLDAVNSDDGYGRGFKVTKAGELQQAIERGLVNRRGPTLLECYIDRADCSRELVVWGHLLGEANRRQPAVF</sequence>
<evidence type="ECO:0000256" key="1">
    <source>
        <dbReference type="ARBA" id="ARBA00001041"/>
    </source>
</evidence>
<dbReference type="GO" id="GO:0004737">
    <property type="term" value="F:pyruvate decarboxylase activity"/>
    <property type="evidence" value="ECO:0007669"/>
    <property type="project" value="UniProtKB-EC"/>
</dbReference>
<feature type="region of interest" description="Disordered" evidence="14">
    <location>
        <begin position="339"/>
        <end position="358"/>
    </location>
</feature>
<dbReference type="InterPro" id="IPR047214">
    <property type="entry name" value="TPP_PDC_IPDC"/>
</dbReference>
<dbReference type="GO" id="GO:0005829">
    <property type="term" value="C:cytosol"/>
    <property type="evidence" value="ECO:0007669"/>
    <property type="project" value="TreeGrafter"/>
</dbReference>
<accession>A0A1R3RM86</accession>
<dbReference type="PANTHER" id="PTHR43452:SF1">
    <property type="entry name" value="PYRUVATE DECARBOXYLASE C186.09-RELATED"/>
    <property type="match status" value="1"/>
</dbReference>
<proteinExistence type="inferred from homology"/>
<dbReference type="Pfam" id="PF02775">
    <property type="entry name" value="TPP_enzyme_C"/>
    <property type="match status" value="1"/>
</dbReference>
<keyword evidence="8" id="KW-0210">Decarboxylase</keyword>
<comment type="cofactor">
    <cofactor evidence="3">
        <name>thiamine diphosphate</name>
        <dbReference type="ChEBI" id="CHEBI:58937"/>
    </cofactor>
</comment>
<dbReference type="InterPro" id="IPR000399">
    <property type="entry name" value="TPP-bd_CS"/>
</dbReference>